<organism evidence="2 3">
    <name type="scientific">Brevibacillus reuszeri</name>
    <dbReference type="NCBI Taxonomy" id="54915"/>
    <lineage>
        <taxon>Bacteria</taxon>
        <taxon>Bacillati</taxon>
        <taxon>Bacillota</taxon>
        <taxon>Bacilli</taxon>
        <taxon>Bacillales</taxon>
        <taxon>Paenibacillaceae</taxon>
        <taxon>Brevibacillus</taxon>
    </lineage>
</organism>
<dbReference type="PATRIC" id="fig|54915.3.peg.1794"/>
<dbReference type="STRING" id="54915.ADS79_13920"/>
<reference evidence="3" key="1">
    <citation type="submission" date="2015-07" db="EMBL/GenBank/DDBJ databases">
        <title>Genome sequencing project for genomic taxonomy and phylogenomics of Bacillus-like bacteria.</title>
        <authorList>
            <person name="Liu B."/>
            <person name="Wang J."/>
            <person name="Zhu Y."/>
            <person name="Liu G."/>
            <person name="Chen Q."/>
            <person name="Chen Z."/>
            <person name="Lan J."/>
            <person name="Che J."/>
            <person name="Ge C."/>
            <person name="Shi H."/>
            <person name="Pan Z."/>
            <person name="Liu X."/>
        </authorList>
    </citation>
    <scope>NUCLEOTIDE SEQUENCE [LARGE SCALE GENOMIC DNA]</scope>
    <source>
        <strain evidence="3">DSM 9887</strain>
    </source>
</reference>
<gene>
    <name evidence="2" type="ORF">ADS79_13920</name>
</gene>
<dbReference type="Proteomes" id="UP000036834">
    <property type="component" value="Unassembled WGS sequence"/>
</dbReference>
<accession>A0A0K9YXF1</accession>
<proteinExistence type="predicted"/>
<evidence type="ECO:0000313" key="3">
    <source>
        <dbReference type="Proteomes" id="UP000036834"/>
    </source>
</evidence>
<name>A0A0K9YXF1_9BACL</name>
<keyword evidence="1" id="KW-0175">Coiled coil</keyword>
<evidence type="ECO:0000256" key="1">
    <source>
        <dbReference type="SAM" id="Coils"/>
    </source>
</evidence>
<feature type="coiled-coil region" evidence="1">
    <location>
        <begin position="325"/>
        <end position="359"/>
    </location>
</feature>
<protein>
    <submittedName>
        <fullName evidence="2">Uncharacterized protein</fullName>
    </submittedName>
</protein>
<dbReference type="AlphaFoldDB" id="A0A0K9YXF1"/>
<sequence length="371" mass="41754">MNKEIIKIISTHNIIISESDNSDTLDAKFIICDFDPNKNDVMLNRDTIDTWIDTLQIKPLVGKVITKSNGTQDFSGHNVKLVKKKDEDGNEYTDVEFDTSAFGSFYSSSIEAIEEQDYIVANAKIWKRFSQAYDVIKRRIDSKKGIKTSWEIQVVESHYETINNKQIKVIDKGVFIGHALLGESVDPAYDSSGILQVASVDEIDNELAEALASDIKNKVVSDEEENELSKKQVDTSALTTRDLHQKVYEALNPKGWNSNPYYSVWEIYPEEHKVLAYDIDRSSEDEYMVFTYSVSEDAISIGEGTVTKLSKILAEKTNVNINVDLNETAKLLSEKEVQIKALESEKTNLTAQLNEKIDALVSVSDTVVTVK</sequence>
<dbReference type="EMBL" id="LGIQ01000007">
    <property type="protein sequence ID" value="KNB72920.1"/>
    <property type="molecule type" value="Genomic_DNA"/>
</dbReference>
<evidence type="ECO:0000313" key="2">
    <source>
        <dbReference type="EMBL" id="KNB72920.1"/>
    </source>
</evidence>
<dbReference type="RefSeq" id="WP_049738968.1">
    <property type="nucleotide sequence ID" value="NZ_LGIQ01000007.1"/>
</dbReference>
<comment type="caution">
    <text evidence="2">The sequence shown here is derived from an EMBL/GenBank/DDBJ whole genome shotgun (WGS) entry which is preliminary data.</text>
</comment>